<dbReference type="EMBL" id="PKSG01000525">
    <property type="protein sequence ID" value="POR34445.1"/>
    <property type="molecule type" value="Genomic_DNA"/>
</dbReference>
<dbReference type="SUPFAM" id="SSF55347">
    <property type="entry name" value="Glyceraldehyde-3-phosphate dehydrogenase-like, C-terminal domain"/>
    <property type="match status" value="1"/>
</dbReference>
<dbReference type="GO" id="GO:0019878">
    <property type="term" value="P:lysine biosynthetic process via aminoadipic acid"/>
    <property type="evidence" value="ECO:0007669"/>
    <property type="project" value="TreeGrafter"/>
</dbReference>
<dbReference type="AlphaFoldDB" id="A0A2S4KW61"/>
<keyword evidence="3" id="KW-0457">Lysine biosynthesis</keyword>
<dbReference type="GO" id="GO:0004753">
    <property type="term" value="F:saccharopine dehydrogenase activity"/>
    <property type="evidence" value="ECO:0007669"/>
    <property type="project" value="TreeGrafter"/>
</dbReference>
<dbReference type="Gene3D" id="3.30.360.10">
    <property type="entry name" value="Dihydrodipicolinate Reductase, domain 2"/>
    <property type="match status" value="1"/>
</dbReference>
<name>A0A2S4KW61_9HYPO</name>
<protein>
    <recommendedName>
        <fullName evidence="8">Saccharopine dehydrogenase [NADP(+), L-glutamate-forming]</fullName>
    </recommendedName>
</protein>
<dbReference type="FunFam" id="3.30.360.10:FF:000008">
    <property type="entry name" value="Alpha-aminoadipic semialdehyde synthase, mitochondrial"/>
    <property type="match status" value="1"/>
</dbReference>
<feature type="non-terminal residue" evidence="6">
    <location>
        <position position="1"/>
    </location>
</feature>
<proteinExistence type="predicted"/>
<dbReference type="PANTHER" id="PTHR11133">
    <property type="entry name" value="SACCHAROPINE DEHYDROGENASE"/>
    <property type="match status" value="1"/>
</dbReference>
<evidence type="ECO:0008006" key="8">
    <source>
        <dbReference type="Google" id="ProtNLM"/>
    </source>
</evidence>
<dbReference type="Proteomes" id="UP000237481">
    <property type="component" value="Unassembled WGS sequence"/>
</dbReference>
<feature type="domain" description="Saccharopine dehydrogenase-like C-terminal" evidence="5">
    <location>
        <begin position="91"/>
        <end position="407"/>
    </location>
</feature>
<sequence>CRTLSTAEKVVAGRPRARAITLDVRSPDLDRHVADHHVVISLVPFIYHADIIRSAIKGKTHVVTTSYVSAAMRELDGAAKEAGITVLNEVGMDPGVDHLYAIKTIGEVHEKGGKVREFYSYCGGLPAPEASDNPLRFKFSWSPRGALLSQYNSATFLRDGEVVEISNKDLMGEAQPYHVLDGYSFLAYPNRNSLPFREAYQIPEAHTVIRGSLRYKGNPALVKALIDLGWLDSQNKPWIKDGMTWAQIQQRATGASSPAEADLVAKIDQLCNFASSDDRDKILSGLSWMGLFSDQVPTLHGNLLDTLSAQLDKLCSFQPGERDLVMLQHKFVVEWKDGSENTITSTLELFGDPDGCSGMSKSVGITCGIATQMFLDGFAPLNKPGVLAPYTRDICDPLRAKVEAEGIKLIEKIV</sequence>
<feature type="non-terminal residue" evidence="6">
    <location>
        <position position="414"/>
    </location>
</feature>
<evidence type="ECO:0000256" key="1">
    <source>
        <dbReference type="ARBA" id="ARBA00022857"/>
    </source>
</evidence>
<evidence type="ECO:0000313" key="7">
    <source>
        <dbReference type="Proteomes" id="UP000237481"/>
    </source>
</evidence>
<evidence type="ECO:0000259" key="4">
    <source>
        <dbReference type="Pfam" id="PF03435"/>
    </source>
</evidence>
<organism evidence="6 7">
    <name type="scientific">Tolypocladium paradoxum</name>
    <dbReference type="NCBI Taxonomy" id="94208"/>
    <lineage>
        <taxon>Eukaryota</taxon>
        <taxon>Fungi</taxon>
        <taxon>Dikarya</taxon>
        <taxon>Ascomycota</taxon>
        <taxon>Pezizomycotina</taxon>
        <taxon>Sordariomycetes</taxon>
        <taxon>Hypocreomycetidae</taxon>
        <taxon>Hypocreales</taxon>
        <taxon>Ophiocordycipitaceae</taxon>
        <taxon>Tolypocladium</taxon>
    </lineage>
</organism>
<evidence type="ECO:0000313" key="6">
    <source>
        <dbReference type="EMBL" id="POR34445.1"/>
    </source>
</evidence>
<keyword evidence="3" id="KW-0028">Amino-acid biosynthesis</keyword>
<dbReference type="Pfam" id="PF16653">
    <property type="entry name" value="Sacchrp_dh_C"/>
    <property type="match status" value="1"/>
</dbReference>
<dbReference type="InterPro" id="IPR051168">
    <property type="entry name" value="AASS"/>
</dbReference>
<dbReference type="Gene3D" id="1.10.1870.10">
    <property type="entry name" value="Domain 3, Saccharopine reductase"/>
    <property type="match status" value="1"/>
</dbReference>
<dbReference type="STRING" id="94208.A0A2S4KW61"/>
<accession>A0A2S4KW61</accession>
<evidence type="ECO:0000259" key="5">
    <source>
        <dbReference type="Pfam" id="PF16653"/>
    </source>
</evidence>
<dbReference type="InterPro" id="IPR032095">
    <property type="entry name" value="Sacchrp_dh-like_C"/>
</dbReference>
<reference evidence="6 7" key="1">
    <citation type="submission" date="2018-01" db="EMBL/GenBank/DDBJ databases">
        <title>Harnessing the power of phylogenomics to disentangle the directionality and signatures of interkingdom host jumping in the parasitic fungal genus Tolypocladium.</title>
        <authorList>
            <person name="Quandt C.A."/>
            <person name="Patterson W."/>
            <person name="Spatafora J.W."/>
        </authorList>
    </citation>
    <scope>NUCLEOTIDE SEQUENCE [LARGE SCALE GENOMIC DNA]</scope>
    <source>
        <strain evidence="6 7">NRBC 100945</strain>
    </source>
</reference>
<dbReference type="Gene3D" id="3.40.50.720">
    <property type="entry name" value="NAD(P)-binding Rossmann-like Domain"/>
    <property type="match status" value="1"/>
</dbReference>
<dbReference type="InterPro" id="IPR036291">
    <property type="entry name" value="NAD(P)-bd_dom_sf"/>
</dbReference>
<comment type="caution">
    <text evidence="6">The sequence shown here is derived from an EMBL/GenBank/DDBJ whole genome shotgun (WGS) entry which is preliminary data.</text>
</comment>
<dbReference type="InterPro" id="IPR005097">
    <property type="entry name" value="Sacchrp_dh_NADP-bd"/>
</dbReference>
<keyword evidence="1" id="KW-0521">NADP</keyword>
<evidence type="ECO:0000256" key="3">
    <source>
        <dbReference type="ARBA" id="ARBA00023154"/>
    </source>
</evidence>
<dbReference type="OrthoDB" id="10059875at2759"/>
<keyword evidence="2" id="KW-0560">Oxidoreductase</keyword>
<dbReference type="Pfam" id="PF03435">
    <property type="entry name" value="Sacchrp_dh_NADP"/>
    <property type="match status" value="1"/>
</dbReference>
<gene>
    <name evidence="6" type="ORF">TPAR_05377</name>
</gene>
<dbReference type="GO" id="GO:0005737">
    <property type="term" value="C:cytoplasm"/>
    <property type="evidence" value="ECO:0007669"/>
    <property type="project" value="TreeGrafter"/>
</dbReference>
<keyword evidence="7" id="KW-1185">Reference proteome</keyword>
<dbReference type="SUPFAM" id="SSF51735">
    <property type="entry name" value="NAD(P)-binding Rossmann-fold domains"/>
    <property type="match status" value="1"/>
</dbReference>
<evidence type="ECO:0000256" key="2">
    <source>
        <dbReference type="ARBA" id="ARBA00023002"/>
    </source>
</evidence>
<feature type="domain" description="Saccharopine dehydrogenase NADP binding" evidence="4">
    <location>
        <begin position="1"/>
        <end position="87"/>
    </location>
</feature>
<dbReference type="PANTHER" id="PTHR11133:SF22">
    <property type="entry name" value="ALPHA-AMINOADIPIC SEMIALDEHYDE SYNTHASE, MITOCHONDRIAL"/>
    <property type="match status" value="1"/>
</dbReference>